<dbReference type="GO" id="GO:0016787">
    <property type="term" value="F:hydrolase activity"/>
    <property type="evidence" value="ECO:0007669"/>
    <property type="project" value="UniProtKB-KW"/>
</dbReference>
<dbReference type="SUPFAM" id="SSF53187">
    <property type="entry name" value="Zn-dependent exopeptidases"/>
    <property type="match status" value="1"/>
</dbReference>
<dbReference type="STRING" id="1122133.SAMN02745157_4078"/>
<dbReference type="Gene3D" id="3.30.70.360">
    <property type="match status" value="1"/>
</dbReference>
<dbReference type="Gene3D" id="3.40.630.10">
    <property type="entry name" value="Zn peptidases"/>
    <property type="match status" value="1"/>
</dbReference>
<reference evidence="3 4" key="1">
    <citation type="submission" date="2016-11" db="EMBL/GenBank/DDBJ databases">
        <authorList>
            <person name="Jaros S."/>
            <person name="Januszkiewicz K."/>
            <person name="Wedrychowicz H."/>
        </authorList>
    </citation>
    <scope>NUCLEOTIDE SEQUENCE [LARGE SCALE GENOMIC DNA]</scope>
    <source>
        <strain evidence="3 4">DSM 19436</strain>
    </source>
</reference>
<keyword evidence="1" id="KW-0378">Hydrolase</keyword>
<gene>
    <name evidence="3" type="ORF">SAMN02745157_4078</name>
</gene>
<dbReference type="InterPro" id="IPR002933">
    <property type="entry name" value="Peptidase_M20"/>
</dbReference>
<dbReference type="PANTHER" id="PTHR43808">
    <property type="entry name" value="ACETYLORNITHINE DEACETYLASE"/>
    <property type="match status" value="1"/>
</dbReference>
<evidence type="ECO:0000259" key="2">
    <source>
        <dbReference type="Pfam" id="PF07687"/>
    </source>
</evidence>
<dbReference type="Pfam" id="PF01546">
    <property type="entry name" value="Peptidase_M20"/>
    <property type="match status" value="1"/>
</dbReference>
<dbReference type="Pfam" id="PF07687">
    <property type="entry name" value="M20_dimer"/>
    <property type="match status" value="1"/>
</dbReference>
<dbReference type="EMBL" id="FQUP01000004">
    <property type="protein sequence ID" value="SHG34652.1"/>
    <property type="molecule type" value="Genomic_DNA"/>
</dbReference>
<dbReference type="InterPro" id="IPR050072">
    <property type="entry name" value="Peptidase_M20A"/>
</dbReference>
<organism evidence="3 4">
    <name type="scientific">Kaistia soli DSM 19436</name>
    <dbReference type="NCBI Taxonomy" id="1122133"/>
    <lineage>
        <taxon>Bacteria</taxon>
        <taxon>Pseudomonadati</taxon>
        <taxon>Pseudomonadota</taxon>
        <taxon>Alphaproteobacteria</taxon>
        <taxon>Hyphomicrobiales</taxon>
        <taxon>Kaistiaceae</taxon>
        <taxon>Kaistia</taxon>
    </lineage>
</organism>
<evidence type="ECO:0000313" key="3">
    <source>
        <dbReference type="EMBL" id="SHG34652.1"/>
    </source>
</evidence>
<dbReference type="PANTHER" id="PTHR43808:SF25">
    <property type="entry name" value="PEPTIDASE M20 DIMERISATION DOMAIN-CONTAINING PROTEIN"/>
    <property type="match status" value="1"/>
</dbReference>
<dbReference type="Proteomes" id="UP000184485">
    <property type="component" value="Unassembled WGS sequence"/>
</dbReference>
<sequence length="449" mass="46401">MTLSPDISVPHALARAVTAGKDEAVALLEGLVALQRDGEEAVLGRVADALAAIGGAVELISYEPSQVPLVDEFATAPAMDAGERRAVVARFPGSGTGRSLLIFAHPDSERVTSADGWQNDPFSATIADGRMHGWGIADDLAGVAASISALAALRQAGLSLAGDVVVAITPSKRHARGIAAVLDRGISADGALYLHPAESGAGLAEIKAFASGVLEFEVEVTGTPPDTHEPSHTAFAHQAVNPLDKAMLLIDALRRLDAGRGARIRHPRLEAAVGRSTNILIASITAGDPDLRQRAPGALRFSGSISFPPSESMKAVQAEVAVALAAAAADDAYLAHHSPVLRWLSGVSGSDVPDRHALYETAARTIADVAGITARVNPMHTSSDIRNPLVQKGIPAIGLGPLCGDLTHAGGRDEWVDVEDHLRTVTVAATMLARWCGTVSAEQPPGPAA</sequence>
<accession>A0A1M5J297</accession>
<proteinExistence type="predicted"/>
<evidence type="ECO:0000313" key="4">
    <source>
        <dbReference type="Proteomes" id="UP000184485"/>
    </source>
</evidence>
<keyword evidence="4" id="KW-1185">Reference proteome</keyword>
<dbReference type="OrthoDB" id="9809784at2"/>
<protein>
    <submittedName>
        <fullName evidence="3">Acetylornithine deacetylase/Succinyl-diaminopimelate desuccinylase</fullName>
    </submittedName>
</protein>
<name>A0A1M5J297_9HYPH</name>
<evidence type="ECO:0000256" key="1">
    <source>
        <dbReference type="ARBA" id="ARBA00022801"/>
    </source>
</evidence>
<dbReference type="InterPro" id="IPR011650">
    <property type="entry name" value="Peptidase_M20_dimer"/>
</dbReference>
<feature type="domain" description="Peptidase M20 dimerisation" evidence="2">
    <location>
        <begin position="230"/>
        <end position="330"/>
    </location>
</feature>
<dbReference type="AlphaFoldDB" id="A0A1M5J297"/>